<proteinExistence type="predicted"/>
<dbReference type="EMBL" id="KV878237">
    <property type="protein sequence ID" value="OJZ90914.1"/>
    <property type="molecule type" value="Genomic_DNA"/>
</dbReference>
<evidence type="ECO:0000313" key="1">
    <source>
        <dbReference type="EMBL" id="OJZ90914.1"/>
    </source>
</evidence>
<dbReference type="AlphaFoldDB" id="A0A1M3TWD7"/>
<protein>
    <submittedName>
        <fullName evidence="1">Uncharacterized protein</fullName>
    </submittedName>
</protein>
<reference evidence="2" key="1">
    <citation type="journal article" date="2017" name="Genome Biol.">
        <title>Comparative genomics reveals high biological diversity and specific adaptations in the industrially and medically important fungal genus Aspergillus.</title>
        <authorList>
            <person name="de Vries R.P."/>
            <person name="Riley R."/>
            <person name="Wiebenga A."/>
            <person name="Aguilar-Osorio G."/>
            <person name="Amillis S."/>
            <person name="Uchima C.A."/>
            <person name="Anderluh G."/>
            <person name="Asadollahi M."/>
            <person name="Askin M."/>
            <person name="Barry K."/>
            <person name="Battaglia E."/>
            <person name="Bayram O."/>
            <person name="Benocci T."/>
            <person name="Braus-Stromeyer S.A."/>
            <person name="Caldana C."/>
            <person name="Canovas D."/>
            <person name="Cerqueira G.C."/>
            <person name="Chen F."/>
            <person name="Chen W."/>
            <person name="Choi C."/>
            <person name="Clum A."/>
            <person name="Dos Santos R.A."/>
            <person name="Damasio A.R."/>
            <person name="Diallinas G."/>
            <person name="Emri T."/>
            <person name="Fekete E."/>
            <person name="Flipphi M."/>
            <person name="Freyberg S."/>
            <person name="Gallo A."/>
            <person name="Gournas C."/>
            <person name="Habgood R."/>
            <person name="Hainaut M."/>
            <person name="Harispe M.L."/>
            <person name="Henrissat B."/>
            <person name="Hilden K.S."/>
            <person name="Hope R."/>
            <person name="Hossain A."/>
            <person name="Karabika E."/>
            <person name="Karaffa L."/>
            <person name="Karanyi Z."/>
            <person name="Krasevec N."/>
            <person name="Kuo A."/>
            <person name="Kusch H."/>
            <person name="LaButti K."/>
            <person name="Lagendijk E.L."/>
            <person name="Lapidus A."/>
            <person name="Levasseur A."/>
            <person name="Lindquist E."/>
            <person name="Lipzen A."/>
            <person name="Logrieco A.F."/>
            <person name="MacCabe A."/>
            <person name="Maekelae M.R."/>
            <person name="Malavazi I."/>
            <person name="Melin P."/>
            <person name="Meyer V."/>
            <person name="Mielnichuk N."/>
            <person name="Miskei M."/>
            <person name="Molnar A.P."/>
            <person name="Mule G."/>
            <person name="Ngan C.Y."/>
            <person name="Orejas M."/>
            <person name="Orosz E."/>
            <person name="Ouedraogo J.P."/>
            <person name="Overkamp K.M."/>
            <person name="Park H.-S."/>
            <person name="Perrone G."/>
            <person name="Piumi F."/>
            <person name="Punt P.J."/>
            <person name="Ram A.F."/>
            <person name="Ramon A."/>
            <person name="Rauscher S."/>
            <person name="Record E."/>
            <person name="Riano-Pachon D.M."/>
            <person name="Robert V."/>
            <person name="Roehrig J."/>
            <person name="Ruller R."/>
            <person name="Salamov A."/>
            <person name="Salih N.S."/>
            <person name="Samson R.A."/>
            <person name="Sandor E."/>
            <person name="Sanguinetti M."/>
            <person name="Schuetze T."/>
            <person name="Sepcic K."/>
            <person name="Shelest E."/>
            <person name="Sherlock G."/>
            <person name="Sophianopoulou V."/>
            <person name="Squina F.M."/>
            <person name="Sun H."/>
            <person name="Susca A."/>
            <person name="Todd R.B."/>
            <person name="Tsang A."/>
            <person name="Unkles S.E."/>
            <person name="van de Wiele N."/>
            <person name="van Rossen-Uffink D."/>
            <person name="Oliveira J.V."/>
            <person name="Vesth T.C."/>
            <person name="Visser J."/>
            <person name="Yu J.-H."/>
            <person name="Zhou M."/>
            <person name="Andersen M.R."/>
            <person name="Archer D.B."/>
            <person name="Baker S.E."/>
            <person name="Benoit I."/>
            <person name="Brakhage A.A."/>
            <person name="Braus G.H."/>
            <person name="Fischer R."/>
            <person name="Frisvad J.C."/>
            <person name="Goldman G.H."/>
            <person name="Houbraken J."/>
            <person name="Oakley B."/>
            <person name="Pocsi I."/>
            <person name="Scazzocchio C."/>
            <person name="Seiboth B."/>
            <person name="vanKuyk P.A."/>
            <person name="Wortman J."/>
            <person name="Dyer P.S."/>
            <person name="Grigoriev I.V."/>
        </authorList>
    </citation>
    <scope>NUCLEOTIDE SEQUENCE [LARGE SCALE GENOMIC DNA]</scope>
    <source>
        <strain evidence="2">CBS 106.47</strain>
    </source>
</reference>
<evidence type="ECO:0000313" key="2">
    <source>
        <dbReference type="Proteomes" id="UP000184063"/>
    </source>
</evidence>
<accession>A0A1M3TWD7</accession>
<dbReference type="VEuPathDB" id="FungiDB:ASPFODRAFT_41347"/>
<sequence length="54" mass="6432">MLLRGDDPVRVKPVQATNFKLTMRHLRLSYDVEEGYSSLLWVRKPGWISWDGKW</sequence>
<gene>
    <name evidence="1" type="ORF">ASPFODRAFT_41347</name>
</gene>
<name>A0A1M3TWD7_ASPLC</name>
<dbReference type="Proteomes" id="UP000184063">
    <property type="component" value="Unassembled WGS sequence"/>
</dbReference>
<organism evidence="1 2">
    <name type="scientific">Aspergillus luchuensis (strain CBS 106.47)</name>
    <dbReference type="NCBI Taxonomy" id="1137211"/>
    <lineage>
        <taxon>Eukaryota</taxon>
        <taxon>Fungi</taxon>
        <taxon>Dikarya</taxon>
        <taxon>Ascomycota</taxon>
        <taxon>Pezizomycotina</taxon>
        <taxon>Eurotiomycetes</taxon>
        <taxon>Eurotiomycetidae</taxon>
        <taxon>Eurotiales</taxon>
        <taxon>Aspergillaceae</taxon>
        <taxon>Aspergillus</taxon>
        <taxon>Aspergillus subgen. Circumdati</taxon>
    </lineage>
</organism>